<reference evidence="3 4" key="1">
    <citation type="submission" date="2019-10" db="EMBL/GenBank/DDBJ databases">
        <title>New species of Slilvanegrellaceae.</title>
        <authorList>
            <person name="Pitt A."/>
            <person name="Hahn M.W."/>
        </authorList>
    </citation>
    <scope>NUCLEOTIDE SEQUENCE [LARGE SCALE GENOMIC DNA]</scope>
    <source>
        <strain evidence="3 4">SP-Ram-0.45-NSY-1</strain>
    </source>
</reference>
<dbReference type="GO" id="GO:0016788">
    <property type="term" value="F:hydrolase activity, acting on ester bonds"/>
    <property type="evidence" value="ECO:0007669"/>
    <property type="project" value="InterPro"/>
</dbReference>
<dbReference type="AlphaFoldDB" id="A0A6N6VSY6"/>
<dbReference type="Pfam" id="PF00657">
    <property type="entry name" value="Lipase_GDSL"/>
    <property type="match status" value="1"/>
</dbReference>
<name>A0A6N6VSY6_9BACT</name>
<dbReference type="RefSeq" id="WP_153420893.1">
    <property type="nucleotide sequence ID" value="NZ_WFLM01000004.1"/>
</dbReference>
<dbReference type="InterPro" id="IPR051058">
    <property type="entry name" value="GDSL_Est/Lipase"/>
</dbReference>
<gene>
    <name evidence="3" type="ORF">GCL60_11620</name>
</gene>
<dbReference type="InterPro" id="IPR036514">
    <property type="entry name" value="SGNH_hydro_sf"/>
</dbReference>
<keyword evidence="4" id="KW-1185">Reference proteome</keyword>
<organism evidence="3 4">
    <name type="scientific">Silvanigrella paludirubra</name>
    <dbReference type="NCBI Taxonomy" id="2499159"/>
    <lineage>
        <taxon>Bacteria</taxon>
        <taxon>Pseudomonadati</taxon>
        <taxon>Bdellovibrionota</taxon>
        <taxon>Oligoflexia</taxon>
        <taxon>Silvanigrellales</taxon>
        <taxon>Silvanigrellaceae</taxon>
        <taxon>Silvanigrella</taxon>
    </lineage>
</organism>
<accession>A0A6N6VSY6</accession>
<proteinExistence type="predicted"/>
<comment type="caution">
    <text evidence="3">The sequence shown here is derived from an EMBL/GenBank/DDBJ whole genome shotgun (WGS) entry which is preliminary data.</text>
</comment>
<dbReference type="Gene3D" id="3.40.50.1110">
    <property type="entry name" value="SGNH hydrolase"/>
    <property type="match status" value="1"/>
</dbReference>
<feature type="signal peptide" evidence="2">
    <location>
        <begin position="1"/>
        <end position="22"/>
    </location>
</feature>
<evidence type="ECO:0000313" key="4">
    <source>
        <dbReference type="Proteomes" id="UP000437748"/>
    </source>
</evidence>
<protein>
    <recommendedName>
        <fullName evidence="5">GDSL family lipase</fullName>
    </recommendedName>
</protein>
<dbReference type="OrthoDB" id="5292073at2"/>
<evidence type="ECO:0000256" key="2">
    <source>
        <dbReference type="SAM" id="SignalP"/>
    </source>
</evidence>
<dbReference type="PANTHER" id="PTHR45648:SF22">
    <property type="entry name" value="GDSL LIPASE_ACYLHYDROLASE FAMILY PROTEIN (AFU_ORTHOLOGUE AFUA_4G14700)"/>
    <property type="match status" value="1"/>
</dbReference>
<evidence type="ECO:0000256" key="1">
    <source>
        <dbReference type="ARBA" id="ARBA00022801"/>
    </source>
</evidence>
<sequence>MPFPFKAIFISVSLFAFSPLKASEANTGFKNIIVFGDSLSDNGNYLKASKTSEKPMPLPPYYEGRASNGIVWVEYISQSLKTNLIDFAYIGALTSGNNPRYPAAVDVLTQINQFIKNQNGKKIEGKDTLFVVWAGANNIFSMDFKKPVQTFKSLWNLSGDLMKGIQILKENGAQNIFIANLPDLGKIALTNDVESFKKMKWVLSTIIKMENYAIEREVEKIRDKNNDSMFKIVFFNAKKMLLEIENKPEKFFVKNTNNSCYVGVPSDPANPNVSCNNPKDYVFWDLVHPTTKIHCFAAYEIQKTLSEEFNTVTKPLDSDQKKCESL</sequence>
<dbReference type="EMBL" id="WFLM01000004">
    <property type="protein sequence ID" value="KAB8037816.1"/>
    <property type="molecule type" value="Genomic_DNA"/>
</dbReference>
<dbReference type="PANTHER" id="PTHR45648">
    <property type="entry name" value="GDSL LIPASE/ACYLHYDROLASE FAMILY PROTEIN (AFU_ORTHOLOGUE AFUA_4G14700)"/>
    <property type="match status" value="1"/>
</dbReference>
<dbReference type="CDD" id="cd01846">
    <property type="entry name" value="fatty_acyltransferase_like"/>
    <property type="match status" value="1"/>
</dbReference>
<dbReference type="Proteomes" id="UP000437748">
    <property type="component" value="Unassembled WGS sequence"/>
</dbReference>
<feature type="chain" id="PRO_5027057358" description="GDSL family lipase" evidence="2">
    <location>
        <begin position="23"/>
        <end position="326"/>
    </location>
</feature>
<evidence type="ECO:0000313" key="3">
    <source>
        <dbReference type="EMBL" id="KAB8037816.1"/>
    </source>
</evidence>
<keyword evidence="2" id="KW-0732">Signal</keyword>
<dbReference type="InterPro" id="IPR001087">
    <property type="entry name" value="GDSL"/>
</dbReference>
<evidence type="ECO:0008006" key="5">
    <source>
        <dbReference type="Google" id="ProtNLM"/>
    </source>
</evidence>
<dbReference type="SUPFAM" id="SSF52266">
    <property type="entry name" value="SGNH hydrolase"/>
    <property type="match status" value="1"/>
</dbReference>
<keyword evidence="1" id="KW-0378">Hydrolase</keyword>